<dbReference type="AlphaFoldDB" id="A0A0C3CUB7"/>
<name>A0A0C3CUB7_HEBCY</name>
<dbReference type="Proteomes" id="UP000053424">
    <property type="component" value="Unassembled WGS sequence"/>
</dbReference>
<sequence length="287" mass="31527">MQTVRQHRLASRLTRGYAISVKPSKPLPGRTTPRVLFKDKKAFQYNWYTRIIKSNTSTPLLILYHDDFTAQRLKKLRSDIAVASQKSQPSLSGPSPLPSITAQPTLTVIRTSIFGAALRDLQRDINLADIERMINNQSGRFAVLSLPSLHPPQLNAILRAMDRSVPPKPPKTEQELKQEQDEKNADPAQPGRRMKPVRQTRIPELKVMGAIIENRVLLPENVQDVSKLPTLDTLRAQIVGLLSAPAAQLAAVLSEASGGKLARTLEGLKKGLEESSGAPSPGEPSPP</sequence>
<feature type="compositionally biased region" description="Basic and acidic residues" evidence="2">
    <location>
        <begin position="170"/>
        <end position="185"/>
    </location>
</feature>
<dbReference type="HOGENOM" id="CLU_079421_0_0_1"/>
<accession>A0A0C3CUB7</accession>
<reference evidence="4" key="2">
    <citation type="submission" date="2015-01" db="EMBL/GenBank/DDBJ databases">
        <title>Evolutionary Origins and Diversification of the Mycorrhizal Mutualists.</title>
        <authorList>
            <consortium name="DOE Joint Genome Institute"/>
            <consortium name="Mycorrhizal Genomics Consortium"/>
            <person name="Kohler A."/>
            <person name="Kuo A."/>
            <person name="Nagy L.G."/>
            <person name="Floudas D."/>
            <person name="Copeland A."/>
            <person name="Barry K.W."/>
            <person name="Cichocki N."/>
            <person name="Veneault-Fourrey C."/>
            <person name="LaButti K."/>
            <person name="Lindquist E.A."/>
            <person name="Lipzen A."/>
            <person name="Lundell T."/>
            <person name="Morin E."/>
            <person name="Murat C."/>
            <person name="Riley R."/>
            <person name="Ohm R."/>
            <person name="Sun H."/>
            <person name="Tunlid A."/>
            <person name="Henrissat B."/>
            <person name="Grigoriev I.V."/>
            <person name="Hibbett D.S."/>
            <person name="Martin F."/>
        </authorList>
    </citation>
    <scope>NUCLEOTIDE SEQUENCE [LARGE SCALE GENOMIC DNA]</scope>
    <source>
        <strain evidence="4">h7</strain>
    </source>
</reference>
<feature type="region of interest" description="Disordered" evidence="2">
    <location>
        <begin position="268"/>
        <end position="287"/>
    </location>
</feature>
<dbReference type="SUPFAM" id="SSF160369">
    <property type="entry name" value="Ribosomal protein L10-like"/>
    <property type="match status" value="1"/>
</dbReference>
<evidence type="ECO:0008006" key="5">
    <source>
        <dbReference type="Google" id="ProtNLM"/>
    </source>
</evidence>
<feature type="region of interest" description="Disordered" evidence="2">
    <location>
        <begin position="163"/>
        <end position="197"/>
    </location>
</feature>
<dbReference type="InterPro" id="IPR043141">
    <property type="entry name" value="Ribosomal_uL10-like_sf"/>
</dbReference>
<dbReference type="EMBL" id="KN831769">
    <property type="protein sequence ID" value="KIM47699.1"/>
    <property type="molecule type" value="Genomic_DNA"/>
</dbReference>
<gene>
    <name evidence="3" type="ORF">M413DRAFT_15832</name>
</gene>
<comment type="similarity">
    <text evidence="1">Belongs to the universal ribosomal protein uL10 family.</text>
</comment>
<dbReference type="InterPro" id="IPR047865">
    <property type="entry name" value="Ribosomal_uL10_bac_type"/>
</dbReference>
<dbReference type="PANTHER" id="PTHR11560">
    <property type="entry name" value="39S RIBOSOMAL PROTEIN L10, MITOCHONDRIAL"/>
    <property type="match status" value="1"/>
</dbReference>
<evidence type="ECO:0000256" key="2">
    <source>
        <dbReference type="SAM" id="MobiDB-lite"/>
    </source>
</evidence>
<evidence type="ECO:0000256" key="1">
    <source>
        <dbReference type="ARBA" id="ARBA00008889"/>
    </source>
</evidence>
<protein>
    <recommendedName>
        <fullName evidence="5">Ribosomal protein L10</fullName>
    </recommendedName>
</protein>
<organism evidence="3 4">
    <name type="scientific">Hebeloma cylindrosporum</name>
    <dbReference type="NCBI Taxonomy" id="76867"/>
    <lineage>
        <taxon>Eukaryota</taxon>
        <taxon>Fungi</taxon>
        <taxon>Dikarya</taxon>
        <taxon>Basidiomycota</taxon>
        <taxon>Agaricomycotina</taxon>
        <taxon>Agaricomycetes</taxon>
        <taxon>Agaricomycetidae</taxon>
        <taxon>Agaricales</taxon>
        <taxon>Agaricineae</taxon>
        <taxon>Hymenogastraceae</taxon>
        <taxon>Hebeloma</taxon>
    </lineage>
</organism>
<dbReference type="OrthoDB" id="360689at2759"/>
<reference evidence="3 4" key="1">
    <citation type="submission" date="2014-04" db="EMBL/GenBank/DDBJ databases">
        <authorList>
            <consortium name="DOE Joint Genome Institute"/>
            <person name="Kuo A."/>
            <person name="Gay G."/>
            <person name="Dore J."/>
            <person name="Kohler A."/>
            <person name="Nagy L.G."/>
            <person name="Floudas D."/>
            <person name="Copeland A."/>
            <person name="Barry K.W."/>
            <person name="Cichocki N."/>
            <person name="Veneault-Fourrey C."/>
            <person name="LaButti K."/>
            <person name="Lindquist E.A."/>
            <person name="Lipzen A."/>
            <person name="Lundell T."/>
            <person name="Morin E."/>
            <person name="Murat C."/>
            <person name="Sun H."/>
            <person name="Tunlid A."/>
            <person name="Henrissat B."/>
            <person name="Grigoriev I.V."/>
            <person name="Hibbett D.S."/>
            <person name="Martin F."/>
            <person name="Nordberg H.P."/>
            <person name="Cantor M.N."/>
            <person name="Hua S.X."/>
        </authorList>
    </citation>
    <scope>NUCLEOTIDE SEQUENCE [LARGE SCALE GENOMIC DNA]</scope>
    <source>
        <strain evidence="4">h7</strain>
    </source>
</reference>
<dbReference type="STRING" id="686832.A0A0C3CUB7"/>
<evidence type="ECO:0000313" key="3">
    <source>
        <dbReference type="EMBL" id="KIM47699.1"/>
    </source>
</evidence>
<evidence type="ECO:0000313" key="4">
    <source>
        <dbReference type="Proteomes" id="UP000053424"/>
    </source>
</evidence>
<proteinExistence type="inferred from homology"/>
<keyword evidence="4" id="KW-1185">Reference proteome</keyword>